<feature type="signal peptide" evidence="2">
    <location>
        <begin position="1"/>
        <end position="19"/>
    </location>
</feature>
<keyword evidence="1" id="KW-0175">Coiled coil</keyword>
<dbReference type="KEGG" id="ttz:FHG85_04245"/>
<organism evidence="4 5">
    <name type="scientific">Tenuifilum thalassicum</name>
    <dbReference type="NCBI Taxonomy" id="2590900"/>
    <lineage>
        <taxon>Bacteria</taxon>
        <taxon>Pseudomonadati</taxon>
        <taxon>Bacteroidota</taxon>
        <taxon>Bacteroidia</taxon>
        <taxon>Bacteroidales</taxon>
        <taxon>Tenuifilaceae</taxon>
        <taxon>Tenuifilum</taxon>
    </lineage>
</organism>
<dbReference type="Gene3D" id="3.30.830.10">
    <property type="entry name" value="Metalloenzyme, LuxS/M16 peptidase-like"/>
    <property type="match status" value="4"/>
</dbReference>
<dbReference type="RefSeq" id="WP_173073314.1">
    <property type="nucleotide sequence ID" value="NZ_CP041345.1"/>
</dbReference>
<evidence type="ECO:0000256" key="2">
    <source>
        <dbReference type="SAM" id="SignalP"/>
    </source>
</evidence>
<keyword evidence="2" id="KW-0732">Signal</keyword>
<dbReference type="InterPro" id="IPR055130">
    <property type="entry name" value="PreP_C"/>
</dbReference>
<name>A0A7D3XK58_9BACT</name>
<evidence type="ECO:0000313" key="4">
    <source>
        <dbReference type="EMBL" id="QKG79510.1"/>
    </source>
</evidence>
<dbReference type="InterPro" id="IPR013578">
    <property type="entry name" value="Peptidase_M16C_assoc"/>
</dbReference>
<dbReference type="InterPro" id="IPR011249">
    <property type="entry name" value="Metalloenz_LuxS/M16"/>
</dbReference>
<dbReference type="FunFam" id="3.30.830.10:FF:000034">
    <property type="entry name" value="presequence protease 1, chloroplastic/mitochondrial"/>
    <property type="match status" value="1"/>
</dbReference>
<evidence type="ECO:0000259" key="3">
    <source>
        <dbReference type="SMART" id="SM01264"/>
    </source>
</evidence>
<dbReference type="Pfam" id="PF22516">
    <property type="entry name" value="PreP_C"/>
    <property type="match status" value="1"/>
</dbReference>
<sequence length="995" mass="113485">MKKRIFSILFLAALATLWACKLKPSYEVGKVYHGFKLVKKEFVKEVNADCLYFIHEKSGAHLFKIAADDNNKLFNIAFKTVPENDFGTPHIMEHSVLNGSKNFPVKSPFDVLRKGSLNTFLNAMTGADITTYPVASMNNKDYFNLMHVYLDAVFNPLLKEDPRILKQEGWHYELDSINGELRYNGVVYNEMKGAYSSPTRELGYQINKILFPDNTYGVESGGYPTAIPGLTQEYFVAFHNKFYHPSNSYILLYGNADLDKELEFIDKEYLSKYDRLDEKIEIPLQKPFEAKKYAEKPYPVPEGSSLKDKTYLSMSYVIGESTDMELGLALDIITDALVNNETAPLRLALQEAGIGKDVNAWVNDYKQNVLTIRVQNANLEDKDRFDKIVTETLQKVVDEGFDKETIDGIVNRLEFRLREGNSSQKGLMYLWQNYKGWFFADDPYLGLKFEEPLAAVKDGIKNGLLQKIIKEQILNNPHALLLVLKPQPGLEKVITQKIKKELADYKASLSKEELEKLVEETKALKEFQKSEDSPEALAKMPMLKLSDISPDVEWYNLEEKKVDNVPVLYHPDFTNDILYTNLYFDLRVLPQELIPYAQLLNQVIGLLNTKNYSYGDLDNALNINTGGFYTSISSFQKDYSDDNLIPKFVVTSKAFTEKGDTLFKLISEILINTKYDDVDRLKSVLARQQSRIDARIKNNGMGVALTRLSSYYNKSGVFNEQIQGLEYYNFLTDLTTNFDSKHQEISEKLAETAKLLFNKSNLIAAVTCSDEQFETFENGLKILNSTLPNNEVKLQTWNLVPTIKNEGLMAASKVQFVTKGYDFKKLGYKWSGKMRVLSQILSTDYLQTQIRVIGGAYGGFCGFSQSGNVYFASYRDPNLKSTLENFDKTPEFLDSLEVSDDEMTRYIIGTVAKMEYPTTPSQRGSIAISRYFYNITPQMLKQEKEEVLSTTVEDIKSMKPIVNDILSQNAYCVFGNTQKIKENKDLFKSILNVTK</sequence>
<dbReference type="GO" id="GO:0004222">
    <property type="term" value="F:metalloendopeptidase activity"/>
    <property type="evidence" value="ECO:0007669"/>
    <property type="project" value="TreeGrafter"/>
</dbReference>
<gene>
    <name evidence="4" type="ORF">FHG85_04245</name>
</gene>
<reference evidence="4 5" key="1">
    <citation type="submission" date="2019-07" db="EMBL/GenBank/DDBJ databases">
        <title>Thalassofilum flectens gen. nov., sp. nov., a novel moderate thermophilic anaerobe from a shallow sea hot spring in Kunashir Island (Russia), representing a new family in the order Bacteroidales, and proposal of Thalassofilacea fam. nov.</title>
        <authorList>
            <person name="Kochetkova T.V."/>
            <person name="Podosokorskaya O.A."/>
            <person name="Novikov A."/>
            <person name="Elcheninov A.G."/>
            <person name="Toshchakov S.V."/>
            <person name="Kublanov I.V."/>
        </authorList>
    </citation>
    <scope>NUCLEOTIDE SEQUENCE [LARGE SCALE GENOMIC DNA]</scope>
    <source>
        <strain evidence="4 5">38-H</strain>
    </source>
</reference>
<feature type="domain" description="Peptidase M16C associated" evidence="3">
    <location>
        <begin position="484"/>
        <end position="734"/>
    </location>
</feature>
<dbReference type="GO" id="GO:0016485">
    <property type="term" value="P:protein processing"/>
    <property type="evidence" value="ECO:0007669"/>
    <property type="project" value="TreeGrafter"/>
</dbReference>
<evidence type="ECO:0000256" key="1">
    <source>
        <dbReference type="SAM" id="Coils"/>
    </source>
</evidence>
<dbReference type="GO" id="GO:0046872">
    <property type="term" value="F:metal ion binding"/>
    <property type="evidence" value="ECO:0007669"/>
    <property type="project" value="InterPro"/>
</dbReference>
<feature type="chain" id="PRO_5029813740" evidence="2">
    <location>
        <begin position="20"/>
        <end position="995"/>
    </location>
</feature>
<accession>A0A7D3XK58</accession>
<dbReference type="PANTHER" id="PTHR43016">
    <property type="entry name" value="PRESEQUENCE PROTEASE"/>
    <property type="match status" value="1"/>
</dbReference>
<dbReference type="Proteomes" id="UP000500961">
    <property type="component" value="Chromosome"/>
</dbReference>
<keyword evidence="5" id="KW-1185">Reference proteome</keyword>
<dbReference type="SUPFAM" id="SSF63411">
    <property type="entry name" value="LuxS/MPP-like metallohydrolase"/>
    <property type="match status" value="4"/>
</dbReference>
<dbReference type="PANTHER" id="PTHR43016:SF13">
    <property type="entry name" value="PRESEQUENCE PROTEASE, MITOCHONDRIAL"/>
    <property type="match status" value="1"/>
</dbReference>
<protein>
    <submittedName>
        <fullName evidence="4">Peptidase</fullName>
    </submittedName>
</protein>
<dbReference type="EMBL" id="CP041345">
    <property type="protein sequence ID" value="QKG79510.1"/>
    <property type="molecule type" value="Genomic_DNA"/>
</dbReference>
<dbReference type="AlphaFoldDB" id="A0A7D3XK58"/>
<dbReference type="InterPro" id="IPR007863">
    <property type="entry name" value="Peptidase_M16_C"/>
</dbReference>
<dbReference type="SMART" id="SM01264">
    <property type="entry name" value="M16C_associated"/>
    <property type="match status" value="1"/>
</dbReference>
<feature type="coiled-coil region" evidence="1">
    <location>
        <begin position="495"/>
        <end position="531"/>
    </location>
</feature>
<dbReference type="Pfam" id="PF08367">
    <property type="entry name" value="M16C_assoc"/>
    <property type="match status" value="1"/>
</dbReference>
<dbReference type="Pfam" id="PF05193">
    <property type="entry name" value="Peptidase_M16_C"/>
    <property type="match status" value="1"/>
</dbReference>
<proteinExistence type="predicted"/>
<evidence type="ECO:0000313" key="5">
    <source>
        <dbReference type="Proteomes" id="UP000500961"/>
    </source>
</evidence>